<dbReference type="CDD" id="cd00438">
    <property type="entry name" value="cupin_RmlC"/>
    <property type="match status" value="1"/>
</dbReference>
<feature type="site" description="Participates in a stacking interaction with the thymidine ring of dTDP-4-oxo-6-deoxyglucose" evidence="9">
    <location>
        <position position="139"/>
    </location>
</feature>
<dbReference type="SUPFAM" id="SSF51182">
    <property type="entry name" value="RmlC-like cupins"/>
    <property type="match status" value="1"/>
</dbReference>
<dbReference type="InterPro" id="IPR014710">
    <property type="entry name" value="RmlC-like_jellyroll"/>
</dbReference>
<comment type="function">
    <text evidence="2">Catalyzes the epimerization of the C3' and C5'positions of dTDP-6-deoxy-D-xylo-4-hexulose, forming dTDP-6-deoxy-L-lyxo-4-hexulose.</text>
</comment>
<protein>
    <recommendedName>
        <fullName evidence="4">dTDP-4-dehydrorhamnose 3,5-epimerase</fullName>
        <ecNumber evidence="3">5.1.3.13</ecNumber>
    </recommendedName>
    <alternativeName>
        <fullName evidence="6">Thymidine diphospho-4-keto-rhamnose 3,5-epimerase</fullName>
    </alternativeName>
    <alternativeName>
        <fullName evidence="5">dTDP-4-keto-6-deoxyglucose 3,5-epimerase</fullName>
    </alternativeName>
    <alternativeName>
        <fullName evidence="7">dTDP-6-deoxy-D-xylo-4-hexulose 3,5-epimerase</fullName>
    </alternativeName>
</protein>
<dbReference type="InterPro" id="IPR000888">
    <property type="entry name" value="RmlC-like"/>
</dbReference>
<reference evidence="11" key="1">
    <citation type="submission" date="2018-05" db="EMBL/GenBank/DDBJ databases">
        <title>Zavarzinia sp. HR-AS.</title>
        <authorList>
            <person name="Lee Y."/>
            <person name="Jeon C.O."/>
        </authorList>
    </citation>
    <scope>NUCLEOTIDE SEQUENCE [LARGE SCALE GENOMIC DNA]</scope>
    <source>
        <strain evidence="11">DSM 1231</strain>
    </source>
</reference>
<feature type="active site" description="Proton acceptor" evidence="8">
    <location>
        <position position="63"/>
    </location>
</feature>
<gene>
    <name evidence="10" type="ORF">DKG75_12465</name>
</gene>
<name>A0A317E1F7_9PROT</name>
<evidence type="ECO:0000256" key="1">
    <source>
        <dbReference type="ARBA" id="ARBA00001298"/>
    </source>
</evidence>
<dbReference type="Proteomes" id="UP000246077">
    <property type="component" value="Unassembled WGS sequence"/>
</dbReference>
<dbReference type="OrthoDB" id="9800680at2"/>
<keyword evidence="11" id="KW-1185">Reference proteome</keyword>
<dbReference type="Gene3D" id="2.60.120.10">
    <property type="entry name" value="Jelly Rolls"/>
    <property type="match status" value="1"/>
</dbReference>
<evidence type="ECO:0000256" key="6">
    <source>
        <dbReference type="ARBA" id="ARBA00031424"/>
    </source>
</evidence>
<dbReference type="PANTHER" id="PTHR21047">
    <property type="entry name" value="DTDP-6-DEOXY-D-GLUCOSE-3,5 EPIMERASE"/>
    <property type="match status" value="1"/>
</dbReference>
<dbReference type="GO" id="GO:0000271">
    <property type="term" value="P:polysaccharide biosynthetic process"/>
    <property type="evidence" value="ECO:0007669"/>
    <property type="project" value="TreeGrafter"/>
</dbReference>
<dbReference type="EC" id="5.1.3.13" evidence="3"/>
<accession>A0A317E1F7</accession>
<comment type="catalytic activity">
    <reaction evidence="1">
        <text>dTDP-4-dehydro-6-deoxy-alpha-D-glucose = dTDP-4-dehydro-beta-L-rhamnose</text>
        <dbReference type="Rhea" id="RHEA:16969"/>
        <dbReference type="ChEBI" id="CHEBI:57649"/>
        <dbReference type="ChEBI" id="CHEBI:62830"/>
        <dbReference type="EC" id="5.1.3.13"/>
    </reaction>
</comment>
<dbReference type="GO" id="GO:0008830">
    <property type="term" value="F:dTDP-4-dehydrorhamnose 3,5-epimerase activity"/>
    <property type="evidence" value="ECO:0007669"/>
    <property type="project" value="UniProtKB-EC"/>
</dbReference>
<dbReference type="PANTHER" id="PTHR21047:SF2">
    <property type="entry name" value="THYMIDINE DIPHOSPHO-4-KETO-RHAMNOSE 3,5-EPIMERASE"/>
    <property type="match status" value="1"/>
</dbReference>
<evidence type="ECO:0000256" key="8">
    <source>
        <dbReference type="PIRSR" id="PIRSR600888-1"/>
    </source>
</evidence>
<dbReference type="RefSeq" id="WP_109921443.1">
    <property type="nucleotide sequence ID" value="NZ_QGLF01000003.1"/>
</dbReference>
<proteinExistence type="predicted"/>
<dbReference type="AlphaFoldDB" id="A0A317E1F7"/>
<comment type="caution">
    <text evidence="10">The sequence shown here is derived from an EMBL/GenBank/DDBJ whole genome shotgun (WGS) entry which is preliminary data.</text>
</comment>
<evidence type="ECO:0000256" key="4">
    <source>
        <dbReference type="ARBA" id="ARBA00019595"/>
    </source>
</evidence>
<evidence type="ECO:0000313" key="11">
    <source>
        <dbReference type="Proteomes" id="UP000246077"/>
    </source>
</evidence>
<sequence length="179" mass="19853">MRFVPTAIAGVTIVETEPRLDGRGAFARLYCPLEFAAAGLGDFRPAQVNLSRNTARHTLRGLHYQDPPRAEAKLVRVTRGRIFDVAVDLRPGSPTLYRWTGTVLDEDGLRALFIPEGCAHGFITLAPETDVLYQMGRNFEPGWGRGLRYDDPRLAIAWPAVPAVVDDKDRNWPLLGADV</sequence>
<evidence type="ECO:0000256" key="9">
    <source>
        <dbReference type="PIRSR" id="PIRSR600888-3"/>
    </source>
</evidence>
<evidence type="ECO:0000256" key="2">
    <source>
        <dbReference type="ARBA" id="ARBA00001997"/>
    </source>
</evidence>
<evidence type="ECO:0000256" key="7">
    <source>
        <dbReference type="ARBA" id="ARBA00033311"/>
    </source>
</evidence>
<feature type="active site" description="Proton donor" evidence="8">
    <location>
        <position position="133"/>
    </location>
</feature>
<evidence type="ECO:0000256" key="3">
    <source>
        <dbReference type="ARBA" id="ARBA00012098"/>
    </source>
</evidence>
<evidence type="ECO:0000313" key="10">
    <source>
        <dbReference type="EMBL" id="PWR20799.1"/>
    </source>
</evidence>
<dbReference type="GO" id="GO:0019305">
    <property type="term" value="P:dTDP-rhamnose biosynthetic process"/>
    <property type="evidence" value="ECO:0007669"/>
    <property type="project" value="TreeGrafter"/>
</dbReference>
<dbReference type="EMBL" id="QGLF01000003">
    <property type="protein sequence ID" value="PWR20799.1"/>
    <property type="molecule type" value="Genomic_DNA"/>
</dbReference>
<dbReference type="InterPro" id="IPR011051">
    <property type="entry name" value="RmlC_Cupin_sf"/>
</dbReference>
<dbReference type="Pfam" id="PF00908">
    <property type="entry name" value="dTDP_sugar_isom"/>
    <property type="match status" value="1"/>
</dbReference>
<evidence type="ECO:0000256" key="5">
    <source>
        <dbReference type="ARBA" id="ARBA00029758"/>
    </source>
</evidence>
<organism evidence="10 11">
    <name type="scientific">Zavarzinia compransoris</name>
    <dbReference type="NCBI Taxonomy" id="1264899"/>
    <lineage>
        <taxon>Bacteria</taxon>
        <taxon>Pseudomonadati</taxon>
        <taxon>Pseudomonadota</taxon>
        <taxon>Alphaproteobacteria</taxon>
        <taxon>Rhodospirillales</taxon>
        <taxon>Zavarziniaceae</taxon>
        <taxon>Zavarzinia</taxon>
    </lineage>
</organism>
<dbReference type="GO" id="GO:0005829">
    <property type="term" value="C:cytosol"/>
    <property type="evidence" value="ECO:0007669"/>
    <property type="project" value="TreeGrafter"/>
</dbReference>